<accession>A0A1D3D246</accession>
<protein>
    <submittedName>
        <fullName evidence="2">Uncharacterized protein</fullName>
    </submittedName>
</protein>
<comment type="caution">
    <text evidence="2">The sequence shown here is derived from an EMBL/GenBank/DDBJ whole genome shotgun (WGS) entry which is preliminary data.</text>
</comment>
<dbReference type="VEuPathDB" id="ToxoDB:cyc_04134"/>
<feature type="region of interest" description="Disordered" evidence="1">
    <location>
        <begin position="249"/>
        <end position="269"/>
    </location>
</feature>
<keyword evidence="3" id="KW-1185">Reference proteome</keyword>
<feature type="region of interest" description="Disordered" evidence="1">
    <location>
        <begin position="335"/>
        <end position="384"/>
    </location>
</feature>
<dbReference type="Proteomes" id="UP000095192">
    <property type="component" value="Unassembled WGS sequence"/>
</dbReference>
<dbReference type="InParanoid" id="A0A1D3D246"/>
<dbReference type="EMBL" id="JROU02001064">
    <property type="protein sequence ID" value="OEH77525.1"/>
    <property type="molecule type" value="Genomic_DNA"/>
</dbReference>
<organism evidence="2 3">
    <name type="scientific">Cyclospora cayetanensis</name>
    <dbReference type="NCBI Taxonomy" id="88456"/>
    <lineage>
        <taxon>Eukaryota</taxon>
        <taxon>Sar</taxon>
        <taxon>Alveolata</taxon>
        <taxon>Apicomplexa</taxon>
        <taxon>Conoidasida</taxon>
        <taxon>Coccidia</taxon>
        <taxon>Eucoccidiorida</taxon>
        <taxon>Eimeriorina</taxon>
        <taxon>Eimeriidae</taxon>
        <taxon>Cyclospora</taxon>
    </lineage>
</organism>
<feature type="compositionally biased region" description="Polar residues" evidence="1">
    <location>
        <begin position="1"/>
        <end position="17"/>
    </location>
</feature>
<feature type="region of interest" description="Disordered" evidence="1">
    <location>
        <begin position="1"/>
        <end position="21"/>
    </location>
</feature>
<proteinExistence type="predicted"/>
<name>A0A1D3D246_9EIME</name>
<dbReference type="AlphaFoldDB" id="A0A1D3D246"/>
<sequence>MMVMSSPDTVCPSSNGYMSPRMPQAEQILSKGCQDMEESSKCSALYAIPGSSSACVSKGCEPTLRQSCRTSFARGQKVECAGSALSVSPVKKDIQNGSASTRELHETIKTEDENLSVKEKELIGFQEIIPTTKPHNGLQQDQQQNGKLTQKDSELQKLDANAAAAAALVSRQLEQIQEMAAQAPTASSTSEEHLSLLKQQQSRIDESEKQLTEYEAHISQTAKLSLAGSKDAAAQLHTASDQLVEHIRQPSSLTRRKKPGKSGESAAKEGTVAARYAAELRKVMNQRDALVAVVKKQLKLVEVLKQQKAHLEAVMWLHIKEKEFLEVINAKGMGEFEDQQPPPQLLFQEKQEQSQQQQEQMGGMQHENGACKQSSMAEESPCVA</sequence>
<evidence type="ECO:0000313" key="2">
    <source>
        <dbReference type="EMBL" id="OEH77525.1"/>
    </source>
</evidence>
<feature type="region of interest" description="Disordered" evidence="1">
    <location>
        <begin position="130"/>
        <end position="150"/>
    </location>
</feature>
<feature type="region of interest" description="Disordered" evidence="1">
    <location>
        <begin position="182"/>
        <end position="202"/>
    </location>
</feature>
<feature type="compositionally biased region" description="Polar residues" evidence="1">
    <location>
        <begin position="133"/>
        <end position="148"/>
    </location>
</feature>
<gene>
    <name evidence="2" type="ORF">cyc_04134</name>
</gene>
<reference evidence="2 3" key="1">
    <citation type="journal article" date="2016" name="BMC Genomics">
        <title>Comparative genomics reveals Cyclospora cayetanensis possesses coccidia-like metabolism and invasion components but unique surface antigens.</title>
        <authorList>
            <person name="Liu S."/>
            <person name="Wang L."/>
            <person name="Zheng H."/>
            <person name="Xu Z."/>
            <person name="Roellig D.M."/>
            <person name="Li N."/>
            <person name="Frace M.A."/>
            <person name="Tang K."/>
            <person name="Arrowood M.J."/>
            <person name="Moss D.M."/>
            <person name="Zhang L."/>
            <person name="Feng Y."/>
            <person name="Xiao L."/>
        </authorList>
    </citation>
    <scope>NUCLEOTIDE SEQUENCE [LARGE SCALE GENOMIC DNA]</scope>
    <source>
        <strain evidence="2 3">CHN_HEN01</strain>
    </source>
</reference>
<evidence type="ECO:0000313" key="3">
    <source>
        <dbReference type="Proteomes" id="UP000095192"/>
    </source>
</evidence>
<evidence type="ECO:0000256" key="1">
    <source>
        <dbReference type="SAM" id="MobiDB-lite"/>
    </source>
</evidence>